<evidence type="ECO:0000256" key="3">
    <source>
        <dbReference type="ARBA" id="ARBA00022723"/>
    </source>
</evidence>
<dbReference type="RefSeq" id="WP_237244913.1">
    <property type="nucleotide sequence ID" value="NZ_CP012672.1"/>
</dbReference>
<dbReference type="AlphaFoldDB" id="A0A4P2QFI2"/>
<accession>A0A4P2QFI2</accession>
<dbReference type="Gene3D" id="3.60.15.10">
    <property type="entry name" value="Ribonuclease Z/Hydroxyacylglutathione hydrolase-like"/>
    <property type="match status" value="1"/>
</dbReference>
<dbReference type="InterPro" id="IPR036866">
    <property type="entry name" value="RibonucZ/Hydroxyglut_hydro"/>
</dbReference>
<keyword evidence="5" id="KW-0862">Zinc</keyword>
<evidence type="ECO:0000256" key="4">
    <source>
        <dbReference type="ARBA" id="ARBA00022801"/>
    </source>
</evidence>
<gene>
    <name evidence="8" type="ORF">SOCE836_003140</name>
</gene>
<dbReference type="PANTHER" id="PTHR42978:SF2">
    <property type="entry name" value="102 KBASES UNSTABLE REGION: FROM 1 TO 119443"/>
    <property type="match status" value="1"/>
</dbReference>
<evidence type="ECO:0000256" key="1">
    <source>
        <dbReference type="ARBA" id="ARBA00001947"/>
    </source>
</evidence>
<dbReference type="GO" id="GO:0046872">
    <property type="term" value="F:metal ion binding"/>
    <property type="evidence" value="ECO:0007669"/>
    <property type="project" value="UniProtKB-KW"/>
</dbReference>
<evidence type="ECO:0000313" key="9">
    <source>
        <dbReference type="Proteomes" id="UP000295497"/>
    </source>
</evidence>
<feature type="region of interest" description="Disordered" evidence="6">
    <location>
        <begin position="25"/>
        <end position="45"/>
    </location>
</feature>
<sequence>MSIHATPLVSRTLLASALLLGACTEPSPAPKAPPASTHDAGNATLGEPTTLQAMEALLDDAGPITVQTVVSARWESSRSGLINLEHERAAALTDGAEPVEITFHALAHPTRGLYIIDTGAAQALAAHDHPLRTGAVGQAFNFGALRVEVGLGVWRGDRSLAGVLLTHLHFDHVLGLPDVARGVPIFLGPGESAFESSFHALTQPVVDQLLDGRAALQEWVFDGNGAIDVFGDASLFALAAPGHTPGSVAYVARTPEGPVLFTGDVCHTVWGWRNDVEPGTFSYDRADSARSLAFLRALAARHPSMQVRLGHQSL</sequence>
<dbReference type="Pfam" id="PF00753">
    <property type="entry name" value="Lactamase_B"/>
    <property type="match status" value="1"/>
</dbReference>
<organism evidence="8 9">
    <name type="scientific">Sorangium cellulosum</name>
    <name type="common">Polyangium cellulosum</name>
    <dbReference type="NCBI Taxonomy" id="56"/>
    <lineage>
        <taxon>Bacteria</taxon>
        <taxon>Pseudomonadati</taxon>
        <taxon>Myxococcota</taxon>
        <taxon>Polyangia</taxon>
        <taxon>Polyangiales</taxon>
        <taxon>Polyangiaceae</taxon>
        <taxon>Sorangium</taxon>
    </lineage>
</organism>
<comment type="cofactor">
    <cofactor evidence="1">
        <name>Zn(2+)</name>
        <dbReference type="ChEBI" id="CHEBI:29105"/>
    </cofactor>
</comment>
<keyword evidence="3" id="KW-0479">Metal-binding</keyword>
<evidence type="ECO:0000313" key="8">
    <source>
        <dbReference type="EMBL" id="AUX28246.1"/>
    </source>
</evidence>
<dbReference type="GO" id="GO:0016787">
    <property type="term" value="F:hydrolase activity"/>
    <property type="evidence" value="ECO:0007669"/>
    <property type="project" value="UniProtKB-KW"/>
</dbReference>
<dbReference type="InterPro" id="IPR051013">
    <property type="entry name" value="MBL_superfamily_lactonases"/>
</dbReference>
<evidence type="ECO:0000256" key="6">
    <source>
        <dbReference type="SAM" id="MobiDB-lite"/>
    </source>
</evidence>
<evidence type="ECO:0000256" key="5">
    <source>
        <dbReference type="ARBA" id="ARBA00022833"/>
    </source>
</evidence>
<evidence type="ECO:0000256" key="2">
    <source>
        <dbReference type="ARBA" id="ARBA00007749"/>
    </source>
</evidence>
<reference evidence="8 9" key="1">
    <citation type="submission" date="2015-09" db="EMBL/GenBank/DDBJ databases">
        <title>Sorangium comparison.</title>
        <authorList>
            <person name="Zaburannyi N."/>
            <person name="Bunk B."/>
            <person name="Overmann J."/>
            <person name="Mueller R."/>
        </authorList>
    </citation>
    <scope>NUCLEOTIDE SEQUENCE [LARGE SCALE GENOMIC DNA]</scope>
    <source>
        <strain evidence="8 9">So ce836</strain>
    </source>
</reference>
<dbReference type="EMBL" id="CP012672">
    <property type="protein sequence ID" value="AUX28246.1"/>
    <property type="molecule type" value="Genomic_DNA"/>
</dbReference>
<protein>
    <submittedName>
        <fullName evidence="8">Metallo-beta-lactamase</fullName>
    </submittedName>
</protein>
<dbReference type="Proteomes" id="UP000295497">
    <property type="component" value="Chromosome"/>
</dbReference>
<keyword evidence="4" id="KW-0378">Hydrolase</keyword>
<comment type="similarity">
    <text evidence="2">Belongs to the metallo-beta-lactamase superfamily.</text>
</comment>
<dbReference type="PANTHER" id="PTHR42978">
    <property type="entry name" value="QUORUM-QUENCHING LACTONASE YTNP-RELATED-RELATED"/>
    <property type="match status" value="1"/>
</dbReference>
<feature type="domain" description="Metallo-beta-lactamase" evidence="7">
    <location>
        <begin position="100"/>
        <end position="311"/>
    </location>
</feature>
<dbReference type="InterPro" id="IPR001279">
    <property type="entry name" value="Metallo-B-lactamas"/>
</dbReference>
<evidence type="ECO:0000259" key="7">
    <source>
        <dbReference type="SMART" id="SM00849"/>
    </source>
</evidence>
<name>A0A4P2QFI2_SORCE</name>
<dbReference type="SMART" id="SM00849">
    <property type="entry name" value="Lactamase_B"/>
    <property type="match status" value="1"/>
</dbReference>
<proteinExistence type="inferred from homology"/>
<dbReference type="SUPFAM" id="SSF56281">
    <property type="entry name" value="Metallo-hydrolase/oxidoreductase"/>
    <property type="match status" value="1"/>
</dbReference>